<keyword evidence="4" id="KW-1185">Reference proteome</keyword>
<dbReference type="EMBL" id="RJTM01000029">
    <property type="protein sequence ID" value="RNL90714.1"/>
    <property type="molecule type" value="Genomic_DNA"/>
</dbReference>
<organism evidence="3 4">
    <name type="scientific">Sinomicrobium pectinilyticum</name>
    <dbReference type="NCBI Taxonomy" id="1084421"/>
    <lineage>
        <taxon>Bacteria</taxon>
        <taxon>Pseudomonadati</taxon>
        <taxon>Bacteroidota</taxon>
        <taxon>Flavobacteriia</taxon>
        <taxon>Flavobacteriales</taxon>
        <taxon>Flavobacteriaceae</taxon>
        <taxon>Sinomicrobium</taxon>
    </lineage>
</organism>
<dbReference type="AlphaFoldDB" id="A0A3N0ESG3"/>
<evidence type="ECO:0000313" key="4">
    <source>
        <dbReference type="Proteomes" id="UP000267469"/>
    </source>
</evidence>
<evidence type="ECO:0000259" key="2">
    <source>
        <dbReference type="Pfam" id="PF09992"/>
    </source>
</evidence>
<dbReference type="PANTHER" id="PTHR40446:SF2">
    <property type="entry name" value="N-ACETYLGLUCOSAMINE-1-PHOSPHODIESTER ALPHA-N-ACETYLGLUCOSAMINIDASE"/>
    <property type="match status" value="1"/>
</dbReference>
<dbReference type="Proteomes" id="UP000267469">
    <property type="component" value="Unassembled WGS sequence"/>
</dbReference>
<protein>
    <submittedName>
        <fullName evidence="3">Phosphodiester glycosidase family protein</fullName>
    </submittedName>
</protein>
<dbReference type="PANTHER" id="PTHR40446">
    <property type="entry name" value="N-ACETYLGLUCOSAMINE-1-PHOSPHODIESTER ALPHA-N-ACETYLGLUCOSAMINIDASE"/>
    <property type="match status" value="1"/>
</dbReference>
<comment type="caution">
    <text evidence="3">The sequence shown here is derived from an EMBL/GenBank/DDBJ whole genome shotgun (WGS) entry which is preliminary data.</text>
</comment>
<dbReference type="PROSITE" id="PS51257">
    <property type="entry name" value="PROKAR_LIPOPROTEIN"/>
    <property type="match status" value="1"/>
</dbReference>
<feature type="chain" id="PRO_5017962926" evidence="1">
    <location>
        <begin position="27"/>
        <end position="306"/>
    </location>
</feature>
<dbReference type="GO" id="GO:0016798">
    <property type="term" value="F:hydrolase activity, acting on glycosyl bonds"/>
    <property type="evidence" value="ECO:0007669"/>
    <property type="project" value="UniProtKB-KW"/>
</dbReference>
<keyword evidence="3" id="KW-0326">Glycosidase</keyword>
<keyword evidence="3" id="KW-0378">Hydrolase</keyword>
<dbReference type="InterPro" id="IPR018711">
    <property type="entry name" value="NAGPA"/>
</dbReference>
<dbReference type="OrthoDB" id="9809781at2"/>
<dbReference type="RefSeq" id="WP_123215091.1">
    <property type="nucleotide sequence ID" value="NZ_RJTM01000029.1"/>
</dbReference>
<name>A0A3N0ESG3_SINP1</name>
<sequence>MNTYIKHYISLFLCVFLMLSTASCQNDDDTSVIVAREYAPLTQTLLENTELVSKVFKDTTFVVAPGVEETDIHYLSMKGLTMRIFILKADMARQDVSLEPLTPYGSTGYAMQTVPDMLKWFDVPGQKAVAAINADFFNMTTGEPRGIVHIEGEAVRTTPLAGRSFFGTTKNGEIIIAHTDDYPEMQDRLQDALGGGDLLIKNHIRTAITNEDVHPRTAVGLTADNVLYFIAIDGRQFDYSNGMTLAEITDVFEALGAKDAANLDGGGSTTFVTLHSLADVYHIRNRPSDGEPRPVGNGWAITVSEQ</sequence>
<evidence type="ECO:0000256" key="1">
    <source>
        <dbReference type="SAM" id="SignalP"/>
    </source>
</evidence>
<feature type="domain" description="Phosphodiester glycosidase" evidence="2">
    <location>
        <begin position="127"/>
        <end position="301"/>
    </location>
</feature>
<keyword evidence="1" id="KW-0732">Signal</keyword>
<gene>
    <name evidence="3" type="ORF">ED312_05950</name>
</gene>
<reference evidence="3 4" key="1">
    <citation type="submission" date="2018-10" db="EMBL/GenBank/DDBJ databases">
        <title>Sinomicrobium pectinilyticum sp. nov., a pectinase-producing bacterium isolated from alkaline and saline soil, and emended description of the genus Sinomicrobium.</title>
        <authorList>
            <person name="Cheng B."/>
            <person name="Li C."/>
            <person name="Lai Q."/>
            <person name="Du M."/>
            <person name="Shao Z."/>
            <person name="Xu P."/>
            <person name="Yang C."/>
        </authorList>
    </citation>
    <scope>NUCLEOTIDE SEQUENCE [LARGE SCALE GENOMIC DNA]</scope>
    <source>
        <strain evidence="3 4">5DNS001</strain>
    </source>
</reference>
<evidence type="ECO:0000313" key="3">
    <source>
        <dbReference type="EMBL" id="RNL90714.1"/>
    </source>
</evidence>
<feature type="signal peptide" evidence="1">
    <location>
        <begin position="1"/>
        <end position="26"/>
    </location>
</feature>
<proteinExistence type="predicted"/>
<dbReference type="Pfam" id="PF09992">
    <property type="entry name" value="NAGPA"/>
    <property type="match status" value="1"/>
</dbReference>
<accession>A0A3N0ESG3</accession>